<feature type="region of interest" description="Disordered" evidence="3">
    <location>
        <begin position="1"/>
        <end position="103"/>
    </location>
</feature>
<feature type="transmembrane region" description="Helical" evidence="4">
    <location>
        <begin position="161"/>
        <end position="184"/>
    </location>
</feature>
<evidence type="ECO:0000313" key="7">
    <source>
        <dbReference type="Proteomes" id="UP001465976"/>
    </source>
</evidence>
<feature type="compositionally biased region" description="Basic and acidic residues" evidence="3">
    <location>
        <begin position="33"/>
        <end position="51"/>
    </location>
</feature>
<dbReference type="Pfam" id="PF02630">
    <property type="entry name" value="SCO1-SenC"/>
    <property type="match status" value="1"/>
</dbReference>
<comment type="similarity">
    <text evidence="1">Belongs to the SCO1/2 family.</text>
</comment>
<keyword evidence="7" id="KW-1185">Reference proteome</keyword>
<sequence length="381" mass="42875">MSDYDFRPAGSLKLKRTTADGGVVKKKRKKSKHKEDSAEPERERKRVKESPTNDEADEADTTHTPPPPGSDRNSPAASSSSSKRKKTDAEKRFEEVQKKRLQQRVAKMAHKTHKDRVNEFNSHLESLSEHHDIPKASVLFSHAARRWNGSSSEPPRPQRNVVGVFSPTSAAVFVAVGAGLFFYFRHEKEKLIEQREKERSAQSYGRPNVGGPFSLTKCASSNPKPEDVFTDKDLLGKWSLVYFGFTNCPDICPAELDKVTVIVNDLKKSFPDLPVQPIFISVDPARDTPDQMHLYLQDFHPDYIGLVGDYQQTKSVCKAYRVYFSTPPNADPKGDYLVDHSIFVYLMDPQGKFLEAFGQSTDSKTATEKIKELVTAWKPAA</sequence>
<evidence type="ECO:0000313" key="6">
    <source>
        <dbReference type="EMBL" id="KAL0579447.1"/>
    </source>
</evidence>
<dbReference type="Pfam" id="PF08555">
    <property type="entry name" value="FAM32A"/>
    <property type="match status" value="1"/>
</dbReference>
<dbReference type="InterPro" id="IPR036249">
    <property type="entry name" value="Thioredoxin-like_sf"/>
</dbReference>
<dbReference type="InterPro" id="IPR013766">
    <property type="entry name" value="Thioredoxin_domain"/>
</dbReference>
<dbReference type="CDD" id="cd02968">
    <property type="entry name" value="SCO"/>
    <property type="match status" value="1"/>
</dbReference>
<proteinExistence type="inferred from homology"/>
<gene>
    <name evidence="6" type="primary">SCO1</name>
    <name evidence="6" type="ORF">V5O48_002553</name>
</gene>
<name>A0ABR3FVS1_9AGAR</name>
<dbReference type="SUPFAM" id="SSF52833">
    <property type="entry name" value="Thioredoxin-like"/>
    <property type="match status" value="1"/>
</dbReference>
<dbReference type="PROSITE" id="PS51352">
    <property type="entry name" value="THIOREDOXIN_2"/>
    <property type="match status" value="1"/>
</dbReference>
<evidence type="ECO:0000256" key="2">
    <source>
        <dbReference type="ARBA" id="ARBA00023008"/>
    </source>
</evidence>
<dbReference type="Proteomes" id="UP001465976">
    <property type="component" value="Unassembled WGS sequence"/>
</dbReference>
<dbReference type="InterPro" id="IPR003782">
    <property type="entry name" value="SCO1/SenC"/>
</dbReference>
<keyword evidence="2" id="KW-0186">Copper</keyword>
<dbReference type="EMBL" id="JBAHYK010000059">
    <property type="protein sequence ID" value="KAL0579447.1"/>
    <property type="molecule type" value="Genomic_DNA"/>
</dbReference>
<feature type="compositionally biased region" description="Basic and acidic residues" evidence="3">
    <location>
        <begin position="87"/>
        <end position="98"/>
    </location>
</feature>
<evidence type="ECO:0000256" key="3">
    <source>
        <dbReference type="SAM" id="MobiDB-lite"/>
    </source>
</evidence>
<comment type="caution">
    <text evidence="6">The sequence shown here is derived from an EMBL/GenBank/DDBJ whole genome shotgun (WGS) entry which is preliminary data.</text>
</comment>
<dbReference type="PANTHER" id="PTHR12151">
    <property type="entry name" value="ELECTRON TRANSPORT PROTIN SCO1/SENC FAMILY MEMBER"/>
    <property type="match status" value="1"/>
</dbReference>
<dbReference type="Gene3D" id="3.40.30.10">
    <property type="entry name" value="Glutaredoxin"/>
    <property type="match status" value="1"/>
</dbReference>
<reference evidence="6 7" key="1">
    <citation type="submission" date="2024-02" db="EMBL/GenBank/DDBJ databases">
        <title>A draft genome for the cacao thread blight pathogen Marasmius crinis-equi.</title>
        <authorList>
            <person name="Cohen S.P."/>
            <person name="Baruah I.K."/>
            <person name="Amoako-Attah I."/>
            <person name="Bukari Y."/>
            <person name="Meinhardt L.W."/>
            <person name="Bailey B.A."/>
        </authorList>
    </citation>
    <scope>NUCLEOTIDE SEQUENCE [LARGE SCALE GENOMIC DNA]</scope>
    <source>
        <strain evidence="6 7">GH-76</strain>
    </source>
</reference>
<keyword evidence="4" id="KW-0472">Membrane</keyword>
<protein>
    <submittedName>
        <fullName evidence="6">Cu-binding protein</fullName>
    </submittedName>
</protein>
<evidence type="ECO:0000256" key="4">
    <source>
        <dbReference type="SAM" id="Phobius"/>
    </source>
</evidence>
<evidence type="ECO:0000259" key="5">
    <source>
        <dbReference type="PROSITE" id="PS51352"/>
    </source>
</evidence>
<dbReference type="InterPro" id="IPR013865">
    <property type="entry name" value="FAM32A"/>
</dbReference>
<dbReference type="PANTHER" id="PTHR12151:SF5">
    <property type="entry name" value="AT19154P"/>
    <property type="match status" value="1"/>
</dbReference>
<feature type="domain" description="Thioredoxin" evidence="5">
    <location>
        <begin position="207"/>
        <end position="375"/>
    </location>
</feature>
<keyword evidence="4" id="KW-1133">Transmembrane helix</keyword>
<organism evidence="6 7">
    <name type="scientific">Marasmius crinis-equi</name>
    <dbReference type="NCBI Taxonomy" id="585013"/>
    <lineage>
        <taxon>Eukaryota</taxon>
        <taxon>Fungi</taxon>
        <taxon>Dikarya</taxon>
        <taxon>Basidiomycota</taxon>
        <taxon>Agaricomycotina</taxon>
        <taxon>Agaricomycetes</taxon>
        <taxon>Agaricomycetidae</taxon>
        <taxon>Agaricales</taxon>
        <taxon>Marasmiineae</taxon>
        <taxon>Marasmiaceae</taxon>
        <taxon>Marasmius</taxon>
    </lineage>
</organism>
<accession>A0ABR3FVS1</accession>
<keyword evidence="4" id="KW-0812">Transmembrane</keyword>
<evidence type="ECO:0000256" key="1">
    <source>
        <dbReference type="ARBA" id="ARBA00010996"/>
    </source>
</evidence>